<dbReference type="CDD" id="cd18825">
    <property type="entry name" value="GH43_CtGH43-like"/>
    <property type="match status" value="1"/>
</dbReference>
<keyword evidence="6" id="KW-0732">Signal</keyword>
<feature type="chain" id="PRO_5020829609" evidence="6">
    <location>
        <begin position="50"/>
        <end position="367"/>
    </location>
</feature>
<protein>
    <submittedName>
        <fullName evidence="7">Beta-glucanase</fullName>
    </submittedName>
</protein>
<dbReference type="GO" id="GO:0005975">
    <property type="term" value="P:carbohydrate metabolic process"/>
    <property type="evidence" value="ECO:0007669"/>
    <property type="project" value="InterPro"/>
</dbReference>
<evidence type="ECO:0000256" key="3">
    <source>
        <dbReference type="ARBA" id="ARBA00023295"/>
    </source>
</evidence>
<dbReference type="AlphaFoldDB" id="A0A4Q8LZY7"/>
<sequence>MKQLRTSCANTAGEAQARRGRADAGRRSWIRHVLAVAAVLLLASWSAAAADKPASIVPGERWHDRQGEVINAHGAGMLKAPDGSYYWFGEYKTAGKGGNAAHVGVSVYQSRDLLHWDARGIALPVSKDPASDIADGAIIERPKVLHNAATGKYVMWFHLERAGHGYKDARVGVAVADAPAGPYRYLRSFQPNGQQSRDMTLFQDDDGTAYMFYSSEGNATMHVTRLTADYLDTEQDYQRIFVDQWLEAPAIFKYAGRYFFMGSECTGWKPNTAHGASAASPLGPWTEFGNPAQGEDAALTFHSQSAYILPMPGQPGRFIYMGDRWNPENAIDGRYVWLPLQVEGDRFRVDWHADWSLERPAVAATPR</sequence>
<comment type="similarity">
    <text evidence="1 4">Belongs to the glycosyl hydrolase 43 family.</text>
</comment>
<keyword evidence="3 4" id="KW-0326">Glycosidase</keyword>
<evidence type="ECO:0000313" key="7">
    <source>
        <dbReference type="EMBL" id="TAA37585.1"/>
    </source>
</evidence>
<feature type="signal peptide" evidence="6">
    <location>
        <begin position="1"/>
        <end position="49"/>
    </location>
</feature>
<gene>
    <name evidence="7" type="ORF">EA656_02665</name>
</gene>
<dbReference type="PANTHER" id="PTHR22925">
    <property type="entry name" value="GLYCOSYL HYDROLASE 43 FAMILY MEMBER"/>
    <property type="match status" value="1"/>
</dbReference>
<dbReference type="Gene3D" id="2.115.10.20">
    <property type="entry name" value="Glycosyl hydrolase domain, family 43"/>
    <property type="match status" value="1"/>
</dbReference>
<proteinExistence type="inferred from homology"/>
<evidence type="ECO:0000256" key="4">
    <source>
        <dbReference type="RuleBase" id="RU361187"/>
    </source>
</evidence>
<evidence type="ECO:0000256" key="5">
    <source>
        <dbReference type="SAM" id="MobiDB-lite"/>
    </source>
</evidence>
<name>A0A4Q8LZY7_9GAMM</name>
<dbReference type="InterPro" id="IPR006710">
    <property type="entry name" value="Glyco_hydro_43"/>
</dbReference>
<evidence type="ECO:0000313" key="8">
    <source>
        <dbReference type="Proteomes" id="UP000292087"/>
    </source>
</evidence>
<dbReference type="PANTHER" id="PTHR22925:SF3">
    <property type="entry name" value="GLYCOSYL HYDROLASE FAMILY PROTEIN 43"/>
    <property type="match status" value="1"/>
</dbReference>
<keyword evidence="2 4" id="KW-0378">Hydrolase</keyword>
<accession>A0A4Q8LZY7</accession>
<dbReference type="GO" id="GO:0004553">
    <property type="term" value="F:hydrolase activity, hydrolyzing O-glycosyl compounds"/>
    <property type="evidence" value="ECO:0007669"/>
    <property type="project" value="InterPro"/>
</dbReference>
<evidence type="ECO:0000256" key="2">
    <source>
        <dbReference type="ARBA" id="ARBA00022801"/>
    </source>
</evidence>
<feature type="region of interest" description="Disordered" evidence="5">
    <location>
        <begin position="1"/>
        <end position="21"/>
    </location>
</feature>
<evidence type="ECO:0000256" key="1">
    <source>
        <dbReference type="ARBA" id="ARBA00009865"/>
    </source>
</evidence>
<reference evidence="7 8" key="1">
    <citation type="submission" date="2019-02" db="EMBL/GenBank/DDBJ databases">
        <title>WGS of Pseudoxanthomonas species novum from clinical isolates.</title>
        <authorList>
            <person name="Bernier A.-M."/>
            <person name="Bernard K."/>
            <person name="Vachon A."/>
        </authorList>
    </citation>
    <scope>NUCLEOTIDE SEQUENCE [LARGE SCALE GENOMIC DNA]</scope>
    <source>
        <strain evidence="7 8">NML140781</strain>
    </source>
</reference>
<dbReference type="Proteomes" id="UP000292087">
    <property type="component" value="Unassembled WGS sequence"/>
</dbReference>
<feature type="compositionally biased region" description="Polar residues" evidence="5">
    <location>
        <begin position="1"/>
        <end position="10"/>
    </location>
</feature>
<comment type="caution">
    <text evidence="7">The sequence shown here is derived from an EMBL/GenBank/DDBJ whole genome shotgun (WGS) entry which is preliminary data.</text>
</comment>
<evidence type="ECO:0000256" key="6">
    <source>
        <dbReference type="SAM" id="SignalP"/>
    </source>
</evidence>
<dbReference type="EMBL" id="SHMF01000001">
    <property type="protein sequence ID" value="TAA37585.1"/>
    <property type="molecule type" value="Genomic_DNA"/>
</dbReference>
<organism evidence="7 8">
    <name type="scientific">Pseudoxanthomonas winnipegensis</name>
    <dbReference type="NCBI Taxonomy" id="2480810"/>
    <lineage>
        <taxon>Bacteria</taxon>
        <taxon>Pseudomonadati</taxon>
        <taxon>Pseudomonadota</taxon>
        <taxon>Gammaproteobacteria</taxon>
        <taxon>Lysobacterales</taxon>
        <taxon>Lysobacteraceae</taxon>
        <taxon>Pseudoxanthomonas</taxon>
    </lineage>
</organism>
<dbReference type="InterPro" id="IPR023296">
    <property type="entry name" value="Glyco_hydro_beta-prop_sf"/>
</dbReference>
<dbReference type="SUPFAM" id="SSF75005">
    <property type="entry name" value="Arabinanase/levansucrase/invertase"/>
    <property type="match status" value="1"/>
</dbReference>
<dbReference type="Pfam" id="PF04616">
    <property type="entry name" value="Glyco_hydro_43"/>
    <property type="match status" value="1"/>
</dbReference>